<dbReference type="InterPro" id="IPR027417">
    <property type="entry name" value="P-loop_NTPase"/>
</dbReference>
<name>A0A397PGN2_9HYPH</name>
<evidence type="ECO:0000256" key="2">
    <source>
        <dbReference type="ARBA" id="ARBA00022741"/>
    </source>
</evidence>
<dbReference type="PANTHER" id="PTHR45772">
    <property type="entry name" value="CONSERVED COMPONENT OF ABC TRANSPORTER FOR NATURAL AMINO ACIDS-RELATED"/>
    <property type="match status" value="1"/>
</dbReference>
<evidence type="ECO:0000256" key="1">
    <source>
        <dbReference type="ARBA" id="ARBA00022448"/>
    </source>
</evidence>
<dbReference type="PANTHER" id="PTHR45772:SF4">
    <property type="entry name" value="ABC TRANSPORTER ATP-BINDING PROTEIN"/>
    <property type="match status" value="1"/>
</dbReference>
<protein>
    <submittedName>
        <fullName evidence="5">Amino acid/amide ABC transporter ATP-binding protein 1 (HAAT family)</fullName>
    </submittedName>
</protein>
<dbReference type="InterPro" id="IPR003593">
    <property type="entry name" value="AAA+_ATPase"/>
</dbReference>
<feature type="domain" description="ABC transporter" evidence="4">
    <location>
        <begin position="18"/>
        <end position="265"/>
    </location>
</feature>
<dbReference type="EMBL" id="QXDF01000002">
    <property type="protein sequence ID" value="RIA47643.1"/>
    <property type="molecule type" value="Genomic_DNA"/>
</dbReference>
<dbReference type="Pfam" id="PF00005">
    <property type="entry name" value="ABC_tran"/>
    <property type="match status" value="1"/>
</dbReference>
<accession>A0A397PGN2</accession>
<comment type="caution">
    <text evidence="5">The sequence shown here is derived from an EMBL/GenBank/DDBJ whole genome shotgun (WGS) entry which is preliminary data.</text>
</comment>
<dbReference type="AlphaFoldDB" id="A0A397PGN2"/>
<dbReference type="SMART" id="SM00382">
    <property type="entry name" value="AAA"/>
    <property type="match status" value="1"/>
</dbReference>
<dbReference type="GO" id="GO:0005886">
    <property type="term" value="C:plasma membrane"/>
    <property type="evidence" value="ECO:0007669"/>
    <property type="project" value="TreeGrafter"/>
</dbReference>
<keyword evidence="3 5" id="KW-0067">ATP-binding</keyword>
<organism evidence="5 6">
    <name type="scientific">Dichotomicrobium thermohalophilum</name>
    <dbReference type="NCBI Taxonomy" id="933063"/>
    <lineage>
        <taxon>Bacteria</taxon>
        <taxon>Pseudomonadati</taxon>
        <taxon>Pseudomonadota</taxon>
        <taxon>Alphaproteobacteria</taxon>
        <taxon>Hyphomicrobiales</taxon>
        <taxon>Hyphomicrobiaceae</taxon>
        <taxon>Dichotomicrobium</taxon>
    </lineage>
</organism>
<keyword evidence="1" id="KW-0813">Transport</keyword>
<dbReference type="FunFam" id="3.40.50.300:FF:000421">
    <property type="entry name" value="Branched-chain amino acid ABC transporter ATP-binding protein"/>
    <property type="match status" value="1"/>
</dbReference>
<dbReference type="CDD" id="cd03219">
    <property type="entry name" value="ABC_Mj1267_LivG_branched"/>
    <property type="match status" value="1"/>
</dbReference>
<dbReference type="RefSeq" id="WP_119062014.1">
    <property type="nucleotide sequence ID" value="NZ_QXDF01000002.1"/>
</dbReference>
<reference evidence="5 6" key="1">
    <citation type="submission" date="2018-08" db="EMBL/GenBank/DDBJ databases">
        <title>Genomic Encyclopedia of Archaeal and Bacterial Type Strains, Phase II (KMG-II): from individual species to whole genera.</title>
        <authorList>
            <person name="Goeker M."/>
        </authorList>
    </citation>
    <scope>NUCLEOTIDE SEQUENCE [LARGE SCALE GENOMIC DNA]</scope>
    <source>
        <strain evidence="5 6">DSM 5002</strain>
    </source>
</reference>
<evidence type="ECO:0000256" key="3">
    <source>
        <dbReference type="ARBA" id="ARBA00022840"/>
    </source>
</evidence>
<dbReference type="InterPro" id="IPR032823">
    <property type="entry name" value="BCA_ABC_TP_C"/>
</dbReference>
<evidence type="ECO:0000313" key="5">
    <source>
        <dbReference type="EMBL" id="RIA47643.1"/>
    </source>
</evidence>
<dbReference type="Gene3D" id="3.40.50.300">
    <property type="entry name" value="P-loop containing nucleotide triphosphate hydrolases"/>
    <property type="match status" value="1"/>
</dbReference>
<dbReference type="InterPro" id="IPR051120">
    <property type="entry name" value="ABC_AA/LPS_Transport"/>
</dbReference>
<keyword evidence="6" id="KW-1185">Reference proteome</keyword>
<evidence type="ECO:0000259" key="4">
    <source>
        <dbReference type="PROSITE" id="PS50893"/>
    </source>
</evidence>
<dbReference type="GO" id="GO:0016887">
    <property type="term" value="F:ATP hydrolysis activity"/>
    <property type="evidence" value="ECO:0007669"/>
    <property type="project" value="InterPro"/>
</dbReference>
<keyword evidence="2" id="KW-0547">Nucleotide-binding</keyword>
<dbReference type="Proteomes" id="UP000266273">
    <property type="component" value="Unassembled WGS sequence"/>
</dbReference>
<proteinExistence type="predicted"/>
<sequence>MSAEAIPSAPRDDYTQALVVDSLSVRFGGLLAIESMSFHVNEGEVLSLIGPNGAGKTTAFNAITGYLQPSRGEIRYRGEPLTGLPPNEIAERGVIRTFQKTSVFGGETVLDNILIGLHRKSRQKAWQIILGLPSVYREERQLRERAMEILAFIGLEKRAGELGAALPYGEQRLLEVAIALAAEPTLLLLDEPVSGMNPSETSSFMDKLAEIRKLDVTVLLVEHDMRMVMGVSDRVIVLNQGRIIADGAPEDVQNNPDVIRAYLGDRYQRAEG</sequence>
<gene>
    <name evidence="5" type="ORF">BXY53_2205</name>
</gene>
<evidence type="ECO:0000313" key="6">
    <source>
        <dbReference type="Proteomes" id="UP000266273"/>
    </source>
</evidence>
<dbReference type="PROSITE" id="PS50893">
    <property type="entry name" value="ABC_TRANSPORTER_2"/>
    <property type="match status" value="1"/>
</dbReference>
<dbReference type="OrthoDB" id="7158404at2"/>
<dbReference type="GO" id="GO:0005524">
    <property type="term" value="F:ATP binding"/>
    <property type="evidence" value="ECO:0007669"/>
    <property type="project" value="UniProtKB-KW"/>
</dbReference>
<dbReference type="SUPFAM" id="SSF52540">
    <property type="entry name" value="P-loop containing nucleoside triphosphate hydrolases"/>
    <property type="match status" value="1"/>
</dbReference>
<dbReference type="InterPro" id="IPR003439">
    <property type="entry name" value="ABC_transporter-like_ATP-bd"/>
</dbReference>
<dbReference type="Pfam" id="PF12399">
    <property type="entry name" value="BCA_ABC_TP_C"/>
    <property type="match status" value="1"/>
</dbReference>